<organism evidence="3 4">
    <name type="scientific">Tagetes erecta</name>
    <name type="common">African marigold</name>
    <dbReference type="NCBI Taxonomy" id="13708"/>
    <lineage>
        <taxon>Eukaryota</taxon>
        <taxon>Viridiplantae</taxon>
        <taxon>Streptophyta</taxon>
        <taxon>Embryophyta</taxon>
        <taxon>Tracheophyta</taxon>
        <taxon>Spermatophyta</taxon>
        <taxon>Magnoliopsida</taxon>
        <taxon>eudicotyledons</taxon>
        <taxon>Gunneridae</taxon>
        <taxon>Pentapetalae</taxon>
        <taxon>asterids</taxon>
        <taxon>campanulids</taxon>
        <taxon>Asterales</taxon>
        <taxon>Asteraceae</taxon>
        <taxon>Asteroideae</taxon>
        <taxon>Heliantheae alliance</taxon>
        <taxon>Tageteae</taxon>
        <taxon>Tagetes</taxon>
    </lineage>
</organism>
<proteinExistence type="predicted"/>
<sequence length="568" mass="64047">MSKIGVWKNTEPGSDPNGSSFLLPLPPRRWRAEVHSIHHIRARARIEEDDGAIIFIIIILTTIQGEHHIIREGKKMGNCASYRFKTIDARITRHTHAGKISKHEQSMKKKKSEAGNLVAVSEIVHTTTTCTRSTTSNSTIQVTQMEWHPSQIDTDVSSQEESWFDSVSELEESDSDDEFGSVDGDGQVIQYDTYHECYLEINNCKTESMLQENGFRGYDLSLSGNKGDASNLSKILGCHHGSLTGIKDDVVITGTQTETRKSTVIKLSLKRTSVDGEEANVIQSSKKFLYRPRAGLLIPCCTDEKPTPGCWSAIDPSCFTLRSESFFKDKRKSPAPNYSPYTPFGVDLFMCPRKVNHIAQHIELPTLKGDSKLPHLFIVNIQLPTYSTPIFLGDGDGEGLSLVLYFKLSETYEEDISPQFQDLIKSLVEDEMEKVKGFKKDSVVPFRERLKIMVGVVNPDDLVSNNTEKKLLYAYNEKPVLSRPQHKFYQGPNYFEVDLDIHRFSFIARKGLEAFRDRLKNGILNLGLTIQAQKPEELPEKVLCCLRLNKIDFVNHGQIPTIMAIDGD</sequence>
<gene>
    <name evidence="3" type="ORF">QVD17_04719</name>
</gene>
<reference evidence="3" key="1">
    <citation type="journal article" date="2023" name="bioRxiv">
        <title>Improved chromosome-level genome assembly for marigold (Tagetes erecta).</title>
        <authorList>
            <person name="Jiang F."/>
            <person name="Yuan L."/>
            <person name="Wang S."/>
            <person name="Wang H."/>
            <person name="Xu D."/>
            <person name="Wang A."/>
            <person name="Fan W."/>
        </authorList>
    </citation>
    <scope>NUCLEOTIDE SEQUENCE</scope>
    <source>
        <strain evidence="3">WSJ</strain>
        <tissue evidence="3">Leaf</tissue>
    </source>
</reference>
<evidence type="ECO:0000313" key="3">
    <source>
        <dbReference type="EMBL" id="KAK1438907.1"/>
    </source>
</evidence>
<protein>
    <recommendedName>
        <fullName evidence="2">Protein ENHANCED DISEASE RESISTANCE 2 C-terminal domain-containing protein</fullName>
    </recommendedName>
</protein>
<dbReference type="Proteomes" id="UP001229421">
    <property type="component" value="Unassembled WGS sequence"/>
</dbReference>
<dbReference type="Pfam" id="PF07059">
    <property type="entry name" value="EDR2_C"/>
    <property type="match status" value="1"/>
</dbReference>
<dbReference type="PANTHER" id="PTHR31558:SF16">
    <property type="entry name" value="FAMILY PROTEIN, PUTATIVE (DUF1336)-RELATED"/>
    <property type="match status" value="1"/>
</dbReference>
<evidence type="ECO:0000259" key="2">
    <source>
        <dbReference type="Pfam" id="PF07059"/>
    </source>
</evidence>
<dbReference type="InterPro" id="IPR009769">
    <property type="entry name" value="EDR2_C"/>
</dbReference>
<name>A0AAD8LCF8_TARER</name>
<comment type="caution">
    <text evidence="3">The sequence shown here is derived from an EMBL/GenBank/DDBJ whole genome shotgun (WGS) entry which is preliminary data.</text>
</comment>
<evidence type="ECO:0000313" key="4">
    <source>
        <dbReference type="Proteomes" id="UP001229421"/>
    </source>
</evidence>
<keyword evidence="4" id="KW-1185">Reference proteome</keyword>
<dbReference type="EMBL" id="JAUHHV010000001">
    <property type="protein sequence ID" value="KAK1438907.1"/>
    <property type="molecule type" value="Genomic_DNA"/>
</dbReference>
<dbReference type="AlphaFoldDB" id="A0AAD8LCF8"/>
<evidence type="ECO:0000256" key="1">
    <source>
        <dbReference type="SAM" id="MobiDB-lite"/>
    </source>
</evidence>
<accession>A0AAD8LCF8</accession>
<dbReference type="PANTHER" id="PTHR31558">
    <property type="entry name" value="CW14 PROTEIN"/>
    <property type="match status" value="1"/>
</dbReference>
<feature type="domain" description="Protein ENHANCED DISEASE RESISTANCE 2 C-terminal" evidence="2">
    <location>
        <begin position="311"/>
        <end position="552"/>
    </location>
</feature>
<feature type="region of interest" description="Disordered" evidence="1">
    <location>
        <begin position="1"/>
        <end position="20"/>
    </location>
</feature>